<dbReference type="RefSeq" id="WP_168934880.1">
    <property type="nucleotide sequence ID" value="NZ_JABAFY010000005.1"/>
</dbReference>
<feature type="region of interest" description="Disordered" evidence="1">
    <location>
        <begin position="1"/>
        <end position="24"/>
    </location>
</feature>
<organism evidence="2 3">
    <name type="scientific">Desulfovibrio piger</name>
    <dbReference type="NCBI Taxonomy" id="901"/>
    <lineage>
        <taxon>Bacteria</taxon>
        <taxon>Pseudomonadati</taxon>
        <taxon>Thermodesulfobacteriota</taxon>
        <taxon>Desulfovibrionia</taxon>
        <taxon>Desulfovibrionales</taxon>
        <taxon>Desulfovibrionaceae</taxon>
        <taxon>Desulfovibrio</taxon>
    </lineage>
</organism>
<evidence type="ECO:0000256" key="1">
    <source>
        <dbReference type="SAM" id="MobiDB-lite"/>
    </source>
</evidence>
<protein>
    <submittedName>
        <fullName evidence="2">Uncharacterized protein</fullName>
    </submittedName>
</protein>
<sequence>MAKATDSNNKMNLQRDAVGRPLSMRDARGNKFSARKHILPQKNLQALLLSGKNVLRAAGVMVKNMPAGALRSEKIAAAGPI</sequence>
<name>A0A848CGI2_9BACT</name>
<accession>A0A848CGI2</accession>
<evidence type="ECO:0000313" key="2">
    <source>
        <dbReference type="EMBL" id="NME51447.1"/>
    </source>
</evidence>
<evidence type="ECO:0000313" key="3">
    <source>
        <dbReference type="Proteomes" id="UP000522333"/>
    </source>
</evidence>
<gene>
    <name evidence="2" type="ORF">HF854_02625</name>
</gene>
<proteinExistence type="predicted"/>
<dbReference type="EMBL" id="JABAFY010000005">
    <property type="protein sequence ID" value="NME51447.1"/>
    <property type="molecule type" value="Genomic_DNA"/>
</dbReference>
<dbReference type="Proteomes" id="UP000522333">
    <property type="component" value="Unassembled WGS sequence"/>
</dbReference>
<feature type="compositionally biased region" description="Polar residues" evidence="1">
    <location>
        <begin position="1"/>
        <end position="12"/>
    </location>
</feature>
<reference evidence="2 3" key="1">
    <citation type="submission" date="2020-04" db="EMBL/GenBank/DDBJ databases">
        <authorList>
            <person name="Hitch T.C.A."/>
            <person name="Wylensek D."/>
            <person name="Clavel T."/>
        </authorList>
    </citation>
    <scope>NUCLEOTIDE SEQUENCE [LARGE SCALE GENOMIC DNA]</scope>
    <source>
        <strain evidence="2 3">PG-251-APC-1</strain>
    </source>
</reference>
<dbReference type="AlphaFoldDB" id="A0A848CGI2"/>
<comment type="caution">
    <text evidence="2">The sequence shown here is derived from an EMBL/GenBank/DDBJ whole genome shotgun (WGS) entry which is preliminary data.</text>
</comment>